<feature type="region of interest" description="Disordered" evidence="1">
    <location>
        <begin position="74"/>
        <end position="95"/>
    </location>
</feature>
<feature type="compositionally biased region" description="Basic and acidic residues" evidence="1">
    <location>
        <begin position="1562"/>
        <end position="1571"/>
    </location>
</feature>
<feature type="compositionally biased region" description="Low complexity" evidence="1">
    <location>
        <begin position="1572"/>
        <end position="1595"/>
    </location>
</feature>
<organism evidence="2 3">
    <name type="scientific">Durusdinium trenchii</name>
    <dbReference type="NCBI Taxonomy" id="1381693"/>
    <lineage>
        <taxon>Eukaryota</taxon>
        <taxon>Sar</taxon>
        <taxon>Alveolata</taxon>
        <taxon>Dinophyceae</taxon>
        <taxon>Suessiales</taxon>
        <taxon>Symbiodiniaceae</taxon>
        <taxon>Durusdinium</taxon>
    </lineage>
</organism>
<feature type="compositionally biased region" description="Basic residues" evidence="1">
    <location>
        <begin position="421"/>
        <end position="431"/>
    </location>
</feature>
<evidence type="ECO:0000256" key="1">
    <source>
        <dbReference type="SAM" id="MobiDB-lite"/>
    </source>
</evidence>
<comment type="caution">
    <text evidence="2">The sequence shown here is derived from an EMBL/GenBank/DDBJ whole genome shotgun (WGS) entry which is preliminary data.</text>
</comment>
<feature type="region of interest" description="Disordered" evidence="1">
    <location>
        <begin position="1542"/>
        <end position="1608"/>
    </location>
</feature>
<name>A0ABP0M5S1_9DINO</name>
<feature type="region of interest" description="Disordered" evidence="1">
    <location>
        <begin position="512"/>
        <end position="603"/>
    </location>
</feature>
<feature type="region of interest" description="Disordered" evidence="1">
    <location>
        <begin position="421"/>
        <end position="500"/>
    </location>
</feature>
<evidence type="ECO:0000313" key="3">
    <source>
        <dbReference type="Proteomes" id="UP001642464"/>
    </source>
</evidence>
<proteinExistence type="predicted"/>
<protein>
    <submittedName>
        <fullName evidence="2">Uncharacterized protein</fullName>
    </submittedName>
</protein>
<feature type="region of interest" description="Disordered" evidence="1">
    <location>
        <begin position="659"/>
        <end position="700"/>
    </location>
</feature>
<dbReference type="InterPro" id="IPR011989">
    <property type="entry name" value="ARM-like"/>
</dbReference>
<gene>
    <name evidence="2" type="ORF">SCF082_LOCUS26307</name>
</gene>
<feature type="region of interest" description="Disordered" evidence="1">
    <location>
        <begin position="367"/>
        <end position="392"/>
    </location>
</feature>
<sequence>MNRQELVKELDALQDKFKIQQKYGRSVQPDSGLPNGPAALRAAEERLAARLPASRAERALEEITHGQAMWQKFQEQAEADEKSRELHGPNGVAQRKDGLDMSLQQLMSDASRMRSQLNEIGLQLGRGGREKALEHLKHAVPRDLREEFREQQKVLLEQKRVLDQLRHERLAAEGDQYWLHRKNRLDHADNVVGKPGVDPAVPPEELLEAHQRMRANPMDERMYGWSDPQVAVPPQDGYVSAEILQVSRRQQPGTVAELCIIDKAGVTLARSIADFPDEVGERCMMTVAIPESIAAGSATAEVSLLGPSWQNSLRITVSELSAGGRPEEYSMDGEKPLTAKMILSCVKPQNDQGQRLQARRVVENPSICPHSDLPGSYPELPPSDAHRRSLKAAWHRQGRPDYLHGVDDSYSLAADHDRRARAVAMRKRAPIRAKEEPAAAALGPSGPSSTSPRSEQPVTGGFFSGWEEPEPLEDTESRASGSSRWRRDTDRSPITGANPIRESYWAYEDGLEESQADGSRNSHGFAERGPPEEPARRPLHDQLGEENVVMTPGFGTGFPYGKKGIRSLGSEEQTTPRGRSQSKKKAMPRPYFEAEPDEKPSDWVLPEFPFAAFAGFGSSEPDLKDQVAEEPVAEEEEESVPSSFFASLAMPFVAFAGFGEEPATPPKPPAPPAPKKPQAKPKPPASKVKVTKQSKKTAEEELKAMTEVEWQPWATYAADQEDPVENLDSVVLPLRPPHSSRNLDQLYSKLLQRQKDGKLGQRNVGQDVLELAARVAKLETLAPNLQQHNEEEEEGAKKMMTAYAALLLDSLQQYEDSSVLGLWIVEALTTLHRAGDADQQAEFSVPFFRAFVGVALRFQQANYPNLHMRVLQGLAEVGSPDCRLCDPGLLDYVLDQLDQNRNKLNTLTTEHALAILCMLRSPIRVGEQIRHCLLVLRGLKSEQHLCTRAMVTTAELYSVVDKLVDKERATREQGGSSAGVFDEDAQTAFVADLGVPQSGVDIRLVATVMDLYPTNRKLAGAAVRTFAAMGKITGKHLQDIVSGEVRPISNALHEHARSRSVNLHVAELIHLMAQQRPDLVSEGLIIIACKSLRSSTRDAEIATHLLQSLEVFLKASPKGKGTAGLTNLSLAQALPFDVLVKIGETHFANSEVIRPLCSCIDLQATSSKDYRDDFVNAGTVAIPLRVFDQAEVHSPEACASSAALLKELLIESRKAASQFMDAGGPRLILNVLSKQSDNAAVVHHALSALAVAAQFVPVRRAMVHPELPHTLTFFDQIFRLAEAHVGTIPDILCWACLAAGALSECEHEESQEIMRKAMNMDLVQAMLTKIHSNFYSQVDMVFCQELISIAAKSNLSDRNILAATGEMLKMPARRKDLAEPPKSFHEETVTVVPTPSKVQGDWHEPLDIFAPLRRLGVGASPDEFGAAITQEQIAVLQGCNARECETYLKHTAGVASAPVKATVASQFMKAVKEEFLDGHKGSVEVFMNRRGPPEEGDDGELYEGGYILTTDEQRSLRPFIQRMRDAPDKEKEYKEIEHRWNVKAAEEPEEQGGFFTSVFGDGDARNPEAKAKAPAPVAPPNAQASQPNPPKAAGKAKAKPTQDEDESD</sequence>
<keyword evidence="3" id="KW-1185">Reference proteome</keyword>
<dbReference type="EMBL" id="CAXAMM010019990">
    <property type="protein sequence ID" value="CAK9046841.1"/>
    <property type="molecule type" value="Genomic_DNA"/>
</dbReference>
<accession>A0ABP0M5S1</accession>
<dbReference type="SUPFAM" id="SSF48371">
    <property type="entry name" value="ARM repeat"/>
    <property type="match status" value="1"/>
</dbReference>
<reference evidence="2 3" key="1">
    <citation type="submission" date="2024-02" db="EMBL/GenBank/DDBJ databases">
        <authorList>
            <person name="Chen Y."/>
            <person name="Shah S."/>
            <person name="Dougan E. K."/>
            <person name="Thang M."/>
            <person name="Chan C."/>
        </authorList>
    </citation>
    <scope>NUCLEOTIDE SEQUENCE [LARGE SCALE GENOMIC DNA]</scope>
</reference>
<dbReference type="Proteomes" id="UP001642464">
    <property type="component" value="Unassembled WGS sequence"/>
</dbReference>
<dbReference type="Gene3D" id="1.25.10.10">
    <property type="entry name" value="Leucine-rich Repeat Variant"/>
    <property type="match status" value="1"/>
</dbReference>
<feature type="compositionally biased region" description="Basic and acidic residues" evidence="1">
    <location>
        <begin position="525"/>
        <end position="543"/>
    </location>
</feature>
<evidence type="ECO:0000313" key="2">
    <source>
        <dbReference type="EMBL" id="CAK9046841.1"/>
    </source>
</evidence>
<feature type="region of interest" description="Disordered" evidence="1">
    <location>
        <begin position="615"/>
        <end position="641"/>
    </location>
</feature>
<feature type="compositionally biased region" description="Pro residues" evidence="1">
    <location>
        <begin position="663"/>
        <end position="684"/>
    </location>
</feature>
<feature type="compositionally biased region" description="Polar residues" evidence="1">
    <location>
        <begin position="570"/>
        <end position="579"/>
    </location>
</feature>
<dbReference type="InterPro" id="IPR016024">
    <property type="entry name" value="ARM-type_fold"/>
</dbReference>
<feature type="compositionally biased region" description="Low complexity" evidence="1">
    <location>
        <begin position="438"/>
        <end position="452"/>
    </location>
</feature>